<name>A0A915YRX0_9GLOM</name>
<accession>A0A915YRX0</accession>
<gene>
    <name evidence="1" type="ORF">CHRIB12_LOCUS2326</name>
</gene>
<organism evidence="1 2">
    <name type="scientific">Rhizophagus irregularis</name>
    <dbReference type="NCBI Taxonomy" id="588596"/>
    <lineage>
        <taxon>Eukaryota</taxon>
        <taxon>Fungi</taxon>
        <taxon>Fungi incertae sedis</taxon>
        <taxon>Mucoromycota</taxon>
        <taxon>Glomeromycotina</taxon>
        <taxon>Glomeromycetes</taxon>
        <taxon>Glomerales</taxon>
        <taxon>Glomeraceae</taxon>
        <taxon>Rhizophagus</taxon>
    </lineage>
</organism>
<evidence type="ECO:0000313" key="2">
    <source>
        <dbReference type="Proteomes" id="UP000684084"/>
    </source>
</evidence>
<dbReference type="EMBL" id="CAGKOT010000003">
    <property type="protein sequence ID" value="CAB5322645.1"/>
    <property type="molecule type" value="Genomic_DNA"/>
</dbReference>
<reference evidence="1" key="1">
    <citation type="submission" date="2020-05" db="EMBL/GenBank/DDBJ databases">
        <authorList>
            <person name="Rincon C."/>
            <person name="Sanders R I."/>
            <person name="Robbins C."/>
            <person name="Chaturvedi A."/>
        </authorList>
    </citation>
    <scope>NUCLEOTIDE SEQUENCE</scope>
    <source>
        <strain evidence="1">CHB12</strain>
    </source>
</reference>
<sequence length="74" mass="9281">MKAEYLAKIELFYLLPHQRRWKSWFPEVMYYYASVDKTRKMIKEMIENDKWHINEFPELKQNLLNKFNINKPNK</sequence>
<proteinExistence type="predicted"/>
<dbReference type="AlphaFoldDB" id="A0A915YRX0"/>
<dbReference type="OrthoDB" id="2352140at2759"/>
<comment type="caution">
    <text evidence="1">The sequence shown here is derived from an EMBL/GenBank/DDBJ whole genome shotgun (WGS) entry which is preliminary data.</text>
</comment>
<protein>
    <submittedName>
        <fullName evidence="1">Uncharacterized protein</fullName>
    </submittedName>
</protein>
<dbReference type="Proteomes" id="UP000684084">
    <property type="component" value="Unassembled WGS sequence"/>
</dbReference>
<evidence type="ECO:0000313" key="1">
    <source>
        <dbReference type="EMBL" id="CAB5322645.1"/>
    </source>
</evidence>